<gene>
    <name evidence="1" type="ORF">UY59_C0010G0004</name>
</gene>
<dbReference type="EMBL" id="LCQO01000010">
    <property type="protein sequence ID" value="KKW18284.1"/>
    <property type="molecule type" value="Genomic_DNA"/>
</dbReference>
<evidence type="ECO:0000313" key="1">
    <source>
        <dbReference type="EMBL" id="KKW18284.1"/>
    </source>
</evidence>
<sequence length="292" mass="32812">MLFSNCMERGPNERKIGEILKPLSAAALASFLAHAEPSYSAEIPPDASWRDGIEALHRGVVTDTAEHVGWYVMGEREQWLAPPTRGDPDERFYEGNPAELLPSDEEVGVMCEMHNHVLESFLRAQEQGHAPSEPSADTIRSFREQFERDPLVIPPPIDAPPSYGDVSIERHEILRSQIQERLGHEIEMRHGVKTVQGIWYWDFLPSAKDLQAYPALPRLDESVAPQEPRASISEITLQYVRTLQAGEDAFEARATLSNAYEQTLGVRIRFVQNEEIATEPVCAGAHYQEDGN</sequence>
<evidence type="ECO:0000313" key="2">
    <source>
        <dbReference type="Proteomes" id="UP000034057"/>
    </source>
</evidence>
<comment type="caution">
    <text evidence="1">The sequence shown here is derived from an EMBL/GenBank/DDBJ whole genome shotgun (WGS) entry which is preliminary data.</text>
</comment>
<dbReference type="Proteomes" id="UP000034057">
    <property type="component" value="Unassembled WGS sequence"/>
</dbReference>
<name>A0A0G1ZG67_9BACT</name>
<proteinExistence type="predicted"/>
<protein>
    <submittedName>
        <fullName evidence="1">Uncharacterized protein</fullName>
    </submittedName>
</protein>
<dbReference type="AlphaFoldDB" id="A0A0G1ZG67"/>
<reference evidence="1 2" key="1">
    <citation type="journal article" date="2015" name="Nature">
        <title>rRNA introns, odd ribosomes, and small enigmatic genomes across a large radiation of phyla.</title>
        <authorList>
            <person name="Brown C.T."/>
            <person name="Hug L.A."/>
            <person name="Thomas B.C."/>
            <person name="Sharon I."/>
            <person name="Castelle C.J."/>
            <person name="Singh A."/>
            <person name="Wilkins M.J."/>
            <person name="Williams K.H."/>
            <person name="Banfield J.F."/>
        </authorList>
    </citation>
    <scope>NUCLEOTIDE SEQUENCE [LARGE SCALE GENOMIC DNA]</scope>
</reference>
<accession>A0A0G1ZG67</accession>
<organism evidence="1 2">
    <name type="scientific">Candidatus Kaiserbacteria bacterium GW2011_GWA1_50_28</name>
    <dbReference type="NCBI Taxonomy" id="1618668"/>
    <lineage>
        <taxon>Bacteria</taxon>
        <taxon>Candidatus Kaiseribacteriota</taxon>
    </lineage>
</organism>